<accession>A0A1W6P071</accession>
<evidence type="ECO:0000256" key="1">
    <source>
        <dbReference type="SAM" id="Phobius"/>
    </source>
</evidence>
<evidence type="ECO:0008006" key="4">
    <source>
        <dbReference type="Google" id="ProtNLM"/>
    </source>
</evidence>
<dbReference type="Proteomes" id="UP000242447">
    <property type="component" value="Chromosome"/>
</dbReference>
<evidence type="ECO:0000313" key="2">
    <source>
        <dbReference type="EMBL" id="ARO14912.1"/>
    </source>
</evidence>
<feature type="transmembrane region" description="Helical" evidence="1">
    <location>
        <begin position="12"/>
        <end position="32"/>
    </location>
</feature>
<sequence>MVARVWGLCHGAVLLGLAIVVGLGLLVLGYAIDRDIAAPRWLRDEVAAAASEALGEGRITFGALTVRLQPDLHPIVTIRNAALYDGDDREIAVLPAVSLHLSPRGLLLRRDLLVQRITSAAAEVELTRDANGVMALRFGAGTAAPAADFSTVFQQFDEIFESPVFEALRSVEIDGLVVRYTDLRSARSMTLDGGSLRMALDAQRTVLSAQASVLSGRDYATQISLAYQSPRHSPAASAVLRVDNVAAADIGYEIPGLGALTLLDARISGDLQMQIDGQGALQSMSAQLDVPGGGLLPGVAPSSLDPPAATFDNLSLSLAYDPASQRVDLQRMAVASRWASFTASGAAYLQDFHAGLPAQISAQLAMEDIAVAPPGFYSAPAHLSGASADFRVTLQPLRIDVAGLTLQDASGGVLQADGQIAATPEGWSVRADAGMDRLPTARLIALWPQSMRAAPHHWMASSLSGGEAINPHLSLRKSPTGPLDWALSTGFQGVMIDGYGQLPVIADSAGFVEITAGRLGVGLTAGHADPPEGGRLDMGGSAFTIAHMGASPVQARLDLQASGPVAGMLSVLDQPPFGFMTKANVPVDLTAGQADMKGWVTFPLHGGPVPASSIGFGFDADVRDVYSTKMVPGKVIEADHLQVSVTPETVAVTGPAFFQGAAAEVRWWHDFGAVGSHVAAAVPVDSDLFAALDIDLPLTLRGQAQGELTVDLATPAPPRFRFESDLVGLGVSVPVIGWAKGASQSAPLVVEGVLGTPAEVTALTLDAPGLAGRGRISLSPDGGLARADFDRLHLNGWLDAPLTLIGRGTGQPMEVNVGRGVMNLSGLGSLGQGGGGGASGPLSLALARFHVFPGLDLNDVDGQFDGSGGLTGRFTARVNGVLPVAGRVFTQDGRQGVQITGADAGLLVQALGVAVAARGGDFTLTIVPDGAASYLGQFVTGPIQIHDAPVLAQILDAASVVGLIQQMVGMGIAFDSVDATFRIDPGQVTLLSSSAMGAGLGISLDGAYRTDAAEMRFQGVVSPVYFLNGIGQAITRRGEGVFGMTFTLDGPPGQVRVGVNPLSLLAPGFLREAFRRPVPPMPEDGG</sequence>
<name>A0A1W6P071_9RHOB</name>
<evidence type="ECO:0000313" key="3">
    <source>
        <dbReference type="Proteomes" id="UP000242447"/>
    </source>
</evidence>
<gene>
    <name evidence="2" type="ORF">BVG79_01568</name>
</gene>
<protein>
    <recommendedName>
        <fullName evidence="4">AsmA-like C-terminal domain-containing protein</fullName>
    </recommendedName>
</protein>
<proteinExistence type="predicted"/>
<dbReference type="AlphaFoldDB" id="A0A1W6P071"/>
<organism evidence="2 3">
    <name type="scientific">Ketogulonicigenium robustum</name>
    <dbReference type="NCBI Taxonomy" id="92947"/>
    <lineage>
        <taxon>Bacteria</taxon>
        <taxon>Pseudomonadati</taxon>
        <taxon>Pseudomonadota</taxon>
        <taxon>Alphaproteobacteria</taxon>
        <taxon>Rhodobacterales</taxon>
        <taxon>Roseobacteraceae</taxon>
        <taxon>Ketogulonicigenium</taxon>
    </lineage>
</organism>
<dbReference type="EMBL" id="CP019937">
    <property type="protein sequence ID" value="ARO14912.1"/>
    <property type="molecule type" value="Genomic_DNA"/>
</dbReference>
<keyword evidence="3" id="KW-1185">Reference proteome</keyword>
<keyword evidence="1" id="KW-0812">Transmembrane</keyword>
<keyword evidence="1" id="KW-1133">Transmembrane helix</keyword>
<reference evidence="2 3" key="1">
    <citation type="submission" date="2017-02" db="EMBL/GenBank/DDBJ databases">
        <title>Ketogulonicigenium robustum SPU B003 Genome sequencing and assembly.</title>
        <authorList>
            <person name="Li Y."/>
            <person name="Liu L."/>
            <person name="Wang C."/>
            <person name="Zhang M."/>
            <person name="Zhang T."/>
            <person name="Zhang Y."/>
        </authorList>
    </citation>
    <scope>NUCLEOTIDE SEQUENCE [LARGE SCALE GENOMIC DNA]</scope>
    <source>
        <strain evidence="2 3">SPU_B003</strain>
    </source>
</reference>
<keyword evidence="1" id="KW-0472">Membrane</keyword>
<dbReference type="KEGG" id="kro:BVG79_01568"/>
<dbReference type="STRING" id="92947.BVG79_01568"/>